<organism evidence="5 6">
    <name type="scientific">Novispirillum itersonii</name>
    <name type="common">Aquaspirillum itersonii</name>
    <dbReference type="NCBI Taxonomy" id="189"/>
    <lineage>
        <taxon>Bacteria</taxon>
        <taxon>Pseudomonadati</taxon>
        <taxon>Pseudomonadota</taxon>
        <taxon>Alphaproteobacteria</taxon>
        <taxon>Rhodospirillales</taxon>
        <taxon>Novispirillaceae</taxon>
        <taxon>Novispirillum</taxon>
    </lineage>
</organism>
<dbReference type="AlphaFoldDB" id="A0A7X0DLJ9"/>
<dbReference type="Gene3D" id="3.90.226.10">
    <property type="entry name" value="2-enoyl-CoA Hydratase, Chain A, domain 1"/>
    <property type="match status" value="1"/>
</dbReference>
<dbReference type="EC" id="3.1.2.4" evidence="2"/>
<dbReference type="InterPro" id="IPR032259">
    <property type="entry name" value="HIBYL-CoA-H"/>
</dbReference>
<keyword evidence="6" id="KW-1185">Reference proteome</keyword>
<evidence type="ECO:0000256" key="2">
    <source>
        <dbReference type="ARBA" id="ARBA00011915"/>
    </source>
</evidence>
<dbReference type="RefSeq" id="WP_184262883.1">
    <property type="nucleotide sequence ID" value="NZ_JACIIX010000004.1"/>
</dbReference>
<keyword evidence="5" id="KW-0456">Lyase</keyword>
<feature type="domain" description="Enoyl-CoA hydratase/isomerase" evidence="4">
    <location>
        <begin position="19"/>
        <end position="343"/>
    </location>
</feature>
<gene>
    <name evidence="5" type="ORF">FHS48_001485</name>
</gene>
<dbReference type="SUPFAM" id="SSF52096">
    <property type="entry name" value="ClpP/crotonase"/>
    <property type="match status" value="1"/>
</dbReference>
<dbReference type="CDD" id="cd06558">
    <property type="entry name" value="crotonase-like"/>
    <property type="match status" value="1"/>
</dbReference>
<evidence type="ECO:0000256" key="3">
    <source>
        <dbReference type="ARBA" id="ARBA00022801"/>
    </source>
</evidence>
<sequence length="354" mass="37630">MSSVETADEILSSVTNGVARVTLNRPKALNALTLDGVRAMDPLLRRLAADHAVSVVVVEGAGEKAFCAGGDIRRMWEANRAGDVAYLRAFFGEEYRLNRLIKVYGKPYVALMDGVTMGGGVGLSVHGSHRVATERTLFAMPETAIGLFPDVGGTWFLPRLPGAIGMYMALTGARLKAADCLYTGVATHYVPAEKQEALIAALQGVSGSAAVTAVLDQFHQDPGPAPLADQRAAIDRCFSKDSVEAIVSALQEEGGEWADKTLHLLGKMSPSSLKITFAQIRKGAALETFDEAMQLEYRVSPRIGMTADLAEGVRAVIIDKDHAPKWSPSALADVDPAVVEGFFAPADAGELTFA</sequence>
<accession>A0A7X0DLJ9</accession>
<dbReference type="EMBL" id="JACIIX010000004">
    <property type="protein sequence ID" value="MBB6210075.1"/>
    <property type="molecule type" value="Genomic_DNA"/>
</dbReference>
<protein>
    <recommendedName>
        <fullName evidence="2">3-hydroxyisobutyryl-CoA hydrolase</fullName>
        <ecNumber evidence="2">3.1.2.4</ecNumber>
    </recommendedName>
</protein>
<evidence type="ECO:0000256" key="1">
    <source>
        <dbReference type="ARBA" id="ARBA00001709"/>
    </source>
</evidence>
<dbReference type="GO" id="GO:0003860">
    <property type="term" value="F:3-hydroxyisobutyryl-CoA hydrolase activity"/>
    <property type="evidence" value="ECO:0007669"/>
    <property type="project" value="UniProtKB-EC"/>
</dbReference>
<evidence type="ECO:0000313" key="5">
    <source>
        <dbReference type="EMBL" id="MBB6210075.1"/>
    </source>
</evidence>
<dbReference type="GO" id="GO:0016829">
    <property type="term" value="F:lyase activity"/>
    <property type="evidence" value="ECO:0007669"/>
    <property type="project" value="UniProtKB-KW"/>
</dbReference>
<evidence type="ECO:0000313" key="6">
    <source>
        <dbReference type="Proteomes" id="UP000544872"/>
    </source>
</evidence>
<evidence type="ECO:0000259" key="4">
    <source>
        <dbReference type="Pfam" id="PF16113"/>
    </source>
</evidence>
<dbReference type="InterPro" id="IPR029045">
    <property type="entry name" value="ClpP/crotonase-like_dom_sf"/>
</dbReference>
<dbReference type="Pfam" id="PF16113">
    <property type="entry name" value="ECH_2"/>
    <property type="match status" value="1"/>
</dbReference>
<keyword evidence="3" id="KW-0378">Hydrolase</keyword>
<comment type="catalytic activity">
    <reaction evidence="1">
        <text>3-hydroxy-2-methylpropanoyl-CoA + H2O = 3-hydroxy-2-methylpropanoate + CoA + H(+)</text>
        <dbReference type="Rhea" id="RHEA:20888"/>
        <dbReference type="ChEBI" id="CHEBI:11805"/>
        <dbReference type="ChEBI" id="CHEBI:15377"/>
        <dbReference type="ChEBI" id="CHEBI:15378"/>
        <dbReference type="ChEBI" id="CHEBI:57287"/>
        <dbReference type="ChEBI" id="CHEBI:57340"/>
        <dbReference type="EC" id="3.1.2.4"/>
    </reaction>
</comment>
<dbReference type="FunFam" id="3.90.226.10:FF:000026">
    <property type="entry name" value="3-hydroxyisobutyryl-CoA hydrolase, mitochondrial"/>
    <property type="match status" value="1"/>
</dbReference>
<dbReference type="PANTHER" id="PTHR43176:SF3">
    <property type="entry name" value="3-HYDROXYISOBUTYRYL-COA HYDROLASE, MITOCHONDRIAL"/>
    <property type="match status" value="1"/>
</dbReference>
<reference evidence="5 6" key="1">
    <citation type="submission" date="2020-08" db="EMBL/GenBank/DDBJ databases">
        <title>Genomic Encyclopedia of Type Strains, Phase IV (KMG-IV): sequencing the most valuable type-strain genomes for metagenomic binning, comparative biology and taxonomic classification.</title>
        <authorList>
            <person name="Goeker M."/>
        </authorList>
    </citation>
    <scope>NUCLEOTIDE SEQUENCE [LARGE SCALE GENOMIC DNA]</scope>
    <source>
        <strain evidence="5 6">DSM 11590</strain>
    </source>
</reference>
<name>A0A7X0DLJ9_NOVIT</name>
<dbReference type="InterPro" id="IPR045004">
    <property type="entry name" value="ECH_dom"/>
</dbReference>
<dbReference type="Proteomes" id="UP000544872">
    <property type="component" value="Unassembled WGS sequence"/>
</dbReference>
<dbReference type="PANTHER" id="PTHR43176">
    <property type="entry name" value="3-HYDROXYISOBUTYRYL-COA HYDROLASE-RELATED"/>
    <property type="match status" value="1"/>
</dbReference>
<dbReference type="NCBIfam" id="NF004127">
    <property type="entry name" value="PRK05617.1"/>
    <property type="match status" value="1"/>
</dbReference>
<comment type="caution">
    <text evidence="5">The sequence shown here is derived from an EMBL/GenBank/DDBJ whole genome shotgun (WGS) entry which is preliminary data.</text>
</comment>
<proteinExistence type="predicted"/>
<dbReference type="GO" id="GO:0006574">
    <property type="term" value="P:L-valine catabolic process"/>
    <property type="evidence" value="ECO:0007669"/>
    <property type="project" value="TreeGrafter"/>
</dbReference>